<name>A0A2P2NMQ4_RHIMU</name>
<proteinExistence type="predicted"/>
<dbReference type="EMBL" id="GGEC01063303">
    <property type="protein sequence ID" value="MBX43787.1"/>
    <property type="molecule type" value="Transcribed_RNA"/>
</dbReference>
<reference evidence="1" key="1">
    <citation type="submission" date="2018-02" db="EMBL/GenBank/DDBJ databases">
        <title>Rhizophora mucronata_Transcriptome.</title>
        <authorList>
            <person name="Meera S.P."/>
            <person name="Sreeshan A."/>
            <person name="Augustine A."/>
        </authorList>
    </citation>
    <scope>NUCLEOTIDE SEQUENCE</scope>
    <source>
        <tissue evidence="1">Leaf</tissue>
    </source>
</reference>
<accession>A0A2P2NMQ4</accession>
<evidence type="ECO:0000313" key="1">
    <source>
        <dbReference type="EMBL" id="MBX43787.1"/>
    </source>
</evidence>
<dbReference type="AlphaFoldDB" id="A0A2P2NMQ4"/>
<organism evidence="1">
    <name type="scientific">Rhizophora mucronata</name>
    <name type="common">Asiatic mangrove</name>
    <dbReference type="NCBI Taxonomy" id="61149"/>
    <lineage>
        <taxon>Eukaryota</taxon>
        <taxon>Viridiplantae</taxon>
        <taxon>Streptophyta</taxon>
        <taxon>Embryophyta</taxon>
        <taxon>Tracheophyta</taxon>
        <taxon>Spermatophyta</taxon>
        <taxon>Magnoliopsida</taxon>
        <taxon>eudicotyledons</taxon>
        <taxon>Gunneridae</taxon>
        <taxon>Pentapetalae</taxon>
        <taxon>rosids</taxon>
        <taxon>fabids</taxon>
        <taxon>Malpighiales</taxon>
        <taxon>Rhizophoraceae</taxon>
        <taxon>Rhizophora</taxon>
    </lineage>
</organism>
<sequence length="70" mass="8276">MYHMIPSSMIKCHTQFNLKGRMIKIKPNTKISSILLLKSNFLKFLLRVQCCVVLYLKQEDKLSCHFPQTF</sequence>
<protein>
    <submittedName>
        <fullName evidence="1">Uncharacterized protein</fullName>
    </submittedName>
</protein>